<dbReference type="PANTHER" id="PTHR42679:SF2">
    <property type="entry name" value="S-METHYL-5'-THIOADENOSINE PHOSPHORYLASE"/>
    <property type="match status" value="1"/>
</dbReference>
<feature type="binding site" evidence="3">
    <location>
        <begin position="61"/>
        <end position="62"/>
    </location>
    <ligand>
        <name>phosphate</name>
        <dbReference type="ChEBI" id="CHEBI:43474"/>
    </ligand>
</feature>
<dbReference type="RefSeq" id="WP_190265692.1">
    <property type="nucleotide sequence ID" value="NZ_BAABAD010000003.1"/>
</dbReference>
<comment type="pathway">
    <text evidence="3">Amino-acid biosynthesis; L-methionine biosynthesis via salvage pathway; S-methyl-5-thio-alpha-D-ribose 1-phosphate from S-methyl-5'-thioadenosine (phosphorylase route): step 1/1.</text>
</comment>
<evidence type="ECO:0000259" key="4">
    <source>
        <dbReference type="Pfam" id="PF01048"/>
    </source>
</evidence>
<dbReference type="CDD" id="cd09010">
    <property type="entry name" value="MTAP_SsMTAPII_like_MTIP"/>
    <property type="match status" value="1"/>
</dbReference>
<dbReference type="EC" id="2.4.2.28" evidence="3"/>
<feature type="binding site" evidence="3">
    <location>
        <position position="199"/>
    </location>
    <ligand>
        <name>phosphate</name>
        <dbReference type="ChEBI" id="CHEBI:43474"/>
    </ligand>
</feature>
<keyword evidence="6" id="KW-1185">Reference proteome</keyword>
<dbReference type="NCBIfam" id="TIGR01694">
    <property type="entry name" value="MTAP"/>
    <property type="match status" value="1"/>
</dbReference>
<keyword evidence="3" id="KW-0660">Purine salvage</keyword>
<comment type="catalytic activity">
    <reaction evidence="3">
        <text>S-methyl-5'-thioadenosine + phosphate = 5-(methylsulfanyl)-alpha-D-ribose 1-phosphate + adenine</text>
        <dbReference type="Rhea" id="RHEA:11852"/>
        <dbReference type="ChEBI" id="CHEBI:16708"/>
        <dbReference type="ChEBI" id="CHEBI:17509"/>
        <dbReference type="ChEBI" id="CHEBI:43474"/>
        <dbReference type="ChEBI" id="CHEBI:58533"/>
        <dbReference type="EC" id="2.4.2.28"/>
    </reaction>
</comment>
<evidence type="ECO:0000313" key="6">
    <source>
        <dbReference type="Proteomes" id="UP000602395"/>
    </source>
</evidence>
<comment type="subunit">
    <text evidence="3">Homohexamer. Dimer of a homotrimer.</text>
</comment>
<dbReference type="PANTHER" id="PTHR42679">
    <property type="entry name" value="S-METHYL-5'-THIOADENOSINE PHOSPHORYLASE"/>
    <property type="match status" value="1"/>
</dbReference>
<dbReference type="NCBIfam" id="NF005876">
    <property type="entry name" value="PRK07823.1"/>
    <property type="match status" value="1"/>
</dbReference>
<dbReference type="HAMAP" id="MF_01963">
    <property type="entry name" value="MTAP"/>
    <property type="match status" value="1"/>
</dbReference>
<evidence type="ECO:0000313" key="5">
    <source>
        <dbReference type="EMBL" id="MBD1318570.1"/>
    </source>
</evidence>
<dbReference type="InterPro" id="IPR010044">
    <property type="entry name" value="MTAP"/>
</dbReference>
<evidence type="ECO:0000256" key="2">
    <source>
        <dbReference type="ARBA" id="ARBA00022679"/>
    </source>
</evidence>
<sequence>MHSATNDSAPAIGIIGGTGLYRFFSDDDAVLETEVDTPFGPPSAPLRVATVDERRLVFLPRHGAHHEYLPHRIPYRANLWALRALGVRRVIGACAVGGLRPDQGPGTIVVPDQLIDRTTQRAQTFFDRPEIWAGATRPDGPVHVQFADPYCPGLRESLSSASADVIDGGTMVVIEGPRFSTRAESRWYATEGASLINMTGQPEAALARELKMCYSAACLVTDLDAGIEAGMGVTAAEVFAEFARSLPRLVDVIRAAIESIDAGAECDCGAAEHDVDSLFATGLGTTLGARPTAGAR</sequence>
<dbReference type="GO" id="GO:0017061">
    <property type="term" value="F:S-methyl-5-thioadenosine phosphorylase activity"/>
    <property type="evidence" value="ECO:0007669"/>
    <property type="project" value="UniProtKB-EC"/>
</dbReference>
<feature type="binding site" evidence="3">
    <location>
        <begin position="222"/>
        <end position="224"/>
    </location>
    <ligand>
        <name>substrate</name>
    </ligand>
</feature>
<dbReference type="Pfam" id="PF01048">
    <property type="entry name" value="PNP_UDP_1"/>
    <property type="match status" value="1"/>
</dbReference>
<protein>
    <recommendedName>
        <fullName evidence="3">S-methyl-5'-thioadenosine phosphorylase</fullName>
        <ecNumber evidence="3">2.4.2.28</ecNumber>
    </recommendedName>
    <alternativeName>
        <fullName evidence="3">5'-methylthioadenosine phosphorylase</fullName>
        <shortName evidence="3">MTA phosphorylase</shortName>
        <shortName evidence="3">MTAP</shortName>
    </alternativeName>
</protein>
<feature type="site" description="Important for substrate specificity" evidence="3">
    <location>
        <position position="235"/>
    </location>
</feature>
<proteinExistence type="inferred from homology"/>
<dbReference type="SUPFAM" id="SSF53167">
    <property type="entry name" value="Purine and uridine phosphorylases"/>
    <property type="match status" value="1"/>
</dbReference>
<feature type="binding site" evidence="3">
    <location>
        <position position="18"/>
    </location>
    <ligand>
        <name>phosphate</name>
        <dbReference type="ChEBI" id="CHEBI:43474"/>
    </ligand>
</feature>
<comment type="function">
    <text evidence="3">Catalyzes the reversible phosphorylation of S-methyl-5'-thioadenosine (MTA) to adenine and 5-methylthioribose-1-phosphate. Involved in the breakdown of MTA, a major by-product of polyamine biosynthesis. Responsible for the first step in the methionine salvage pathway after MTA has been generated from S-adenosylmethionine. Has broad substrate specificity with 6-aminopurine nucleosides as preferred substrates.</text>
</comment>
<dbReference type="InterPro" id="IPR000845">
    <property type="entry name" value="Nucleoside_phosphorylase_d"/>
</dbReference>
<organism evidence="5 6">
    <name type="scientific">Gordonia hankookensis</name>
    <dbReference type="NCBI Taxonomy" id="589403"/>
    <lineage>
        <taxon>Bacteria</taxon>
        <taxon>Bacillati</taxon>
        <taxon>Actinomycetota</taxon>
        <taxon>Actinomycetes</taxon>
        <taxon>Mycobacteriales</taxon>
        <taxon>Gordoniaceae</taxon>
        <taxon>Gordonia</taxon>
    </lineage>
</organism>
<dbReference type="Proteomes" id="UP000602395">
    <property type="component" value="Unassembled WGS sequence"/>
</dbReference>
<dbReference type="InterPro" id="IPR035994">
    <property type="entry name" value="Nucleoside_phosphorylase_sf"/>
</dbReference>
<dbReference type="EMBL" id="JACWMS010000001">
    <property type="protein sequence ID" value="MBD1318570.1"/>
    <property type="molecule type" value="Genomic_DNA"/>
</dbReference>
<feature type="domain" description="Nucleoside phosphorylase" evidence="4">
    <location>
        <begin position="12"/>
        <end position="256"/>
    </location>
</feature>
<gene>
    <name evidence="3" type="primary">mtnP</name>
    <name evidence="5" type="ORF">IDF66_03155</name>
</gene>
<comment type="caution">
    <text evidence="3">Lacks conserved residue(s) required for the propagation of feature annotation.</text>
</comment>
<evidence type="ECO:0000256" key="3">
    <source>
        <dbReference type="HAMAP-Rule" id="MF_01963"/>
    </source>
</evidence>
<name>A0ABR7W7J3_9ACTN</name>
<reference evidence="5 6" key="1">
    <citation type="submission" date="2020-09" db="EMBL/GenBank/DDBJ databases">
        <title>Novel species in genus Gordonia.</title>
        <authorList>
            <person name="Zhang G."/>
        </authorList>
    </citation>
    <scope>NUCLEOTIDE SEQUENCE [LARGE SCALE GENOMIC DNA]</scope>
    <source>
        <strain evidence="5 6">ON-33</strain>
    </source>
</reference>
<accession>A0ABR7W7J3</accession>
<comment type="similarity">
    <text evidence="3">Belongs to the PNP/MTAP phosphorylase family. MTAP subfamily.</text>
</comment>
<dbReference type="Gene3D" id="3.40.50.1580">
    <property type="entry name" value="Nucleoside phosphorylase domain"/>
    <property type="match status" value="1"/>
</dbReference>
<feature type="binding site" evidence="3">
    <location>
        <position position="198"/>
    </location>
    <ligand>
        <name>substrate</name>
    </ligand>
</feature>
<keyword evidence="1 3" id="KW-0328">Glycosyltransferase</keyword>
<comment type="caution">
    <text evidence="5">The sequence shown here is derived from an EMBL/GenBank/DDBJ whole genome shotgun (WGS) entry which is preliminary data.</text>
</comment>
<feature type="site" description="Important for substrate specificity" evidence="3">
    <location>
        <position position="180"/>
    </location>
</feature>
<evidence type="ECO:0000256" key="1">
    <source>
        <dbReference type="ARBA" id="ARBA00022676"/>
    </source>
</evidence>
<keyword evidence="2 3" id="KW-0808">Transferase</keyword>